<dbReference type="InterPro" id="IPR050266">
    <property type="entry name" value="AB_hydrolase_sf"/>
</dbReference>
<gene>
    <name evidence="2" type="ORF">RHODO2019_16625</name>
</gene>
<dbReference type="PANTHER" id="PTHR43798:SF33">
    <property type="entry name" value="HYDROLASE, PUTATIVE (AFU_ORTHOLOGUE AFUA_2G14860)-RELATED"/>
    <property type="match status" value="1"/>
</dbReference>
<organism evidence="2 3">
    <name type="scientific">Rhodococcus antarcticus</name>
    <dbReference type="NCBI Taxonomy" id="2987751"/>
    <lineage>
        <taxon>Bacteria</taxon>
        <taxon>Bacillati</taxon>
        <taxon>Actinomycetota</taxon>
        <taxon>Actinomycetes</taxon>
        <taxon>Mycobacteriales</taxon>
        <taxon>Nocardiaceae</taxon>
        <taxon>Rhodococcus</taxon>
    </lineage>
</organism>
<dbReference type="EMBL" id="CP110615">
    <property type="protein sequence ID" value="UZJ24715.1"/>
    <property type="molecule type" value="Genomic_DNA"/>
</dbReference>
<dbReference type="RefSeq" id="WP_265382821.1">
    <property type="nucleotide sequence ID" value="NZ_CP110615.1"/>
</dbReference>
<sequence>MELAHTVHGHGPTLVLVHGLSHRQHAWDPVLSALAPHRRVVTIDLPGHGESPALPPSADPVGAIVDAVDGMLDRLAPDEGRPHVAGNSLGGLVALQLAVRGRVASATALSPAGFASGAWDTAYTARVFRASRAITGKQKAHIPTALRNPVGRTASLFPFFGRPWKVDADAAIVDALGLLDNAVIDPVLDAGLGNAPAVARTSVPVTIAWGRRDLILPVHQARNARRLFPDATHVVLPGLGHVPMSDDPARIGLVLLGGSSTVAA</sequence>
<dbReference type="Proteomes" id="UP001164965">
    <property type="component" value="Chromosome"/>
</dbReference>
<keyword evidence="2" id="KW-0378">Hydrolase</keyword>
<dbReference type="Gene3D" id="3.40.50.1820">
    <property type="entry name" value="alpha/beta hydrolase"/>
    <property type="match status" value="1"/>
</dbReference>
<proteinExistence type="predicted"/>
<dbReference type="InterPro" id="IPR000073">
    <property type="entry name" value="AB_hydrolase_1"/>
</dbReference>
<dbReference type="SUPFAM" id="SSF53474">
    <property type="entry name" value="alpha/beta-Hydrolases"/>
    <property type="match status" value="1"/>
</dbReference>
<dbReference type="GO" id="GO:0016787">
    <property type="term" value="F:hydrolase activity"/>
    <property type="evidence" value="ECO:0007669"/>
    <property type="project" value="UniProtKB-KW"/>
</dbReference>
<reference evidence="2" key="1">
    <citation type="submission" date="2022-10" db="EMBL/GenBank/DDBJ databases">
        <title>Rhodococcus sp.75.</title>
        <authorList>
            <person name="Sun M."/>
        </authorList>
    </citation>
    <scope>NUCLEOTIDE SEQUENCE</scope>
    <source>
        <strain evidence="2">75</strain>
    </source>
</reference>
<name>A0ABY6NZ88_9NOCA</name>
<accession>A0ABY6NZ88</accession>
<dbReference type="InterPro" id="IPR029058">
    <property type="entry name" value="AB_hydrolase_fold"/>
</dbReference>
<dbReference type="PANTHER" id="PTHR43798">
    <property type="entry name" value="MONOACYLGLYCEROL LIPASE"/>
    <property type="match status" value="1"/>
</dbReference>
<protein>
    <submittedName>
        <fullName evidence="2">Alpha/beta fold hydrolase</fullName>
    </submittedName>
</protein>
<dbReference type="Pfam" id="PF12697">
    <property type="entry name" value="Abhydrolase_6"/>
    <property type="match status" value="1"/>
</dbReference>
<evidence type="ECO:0000313" key="3">
    <source>
        <dbReference type="Proteomes" id="UP001164965"/>
    </source>
</evidence>
<evidence type="ECO:0000259" key="1">
    <source>
        <dbReference type="Pfam" id="PF12697"/>
    </source>
</evidence>
<feature type="domain" description="AB hydrolase-1" evidence="1">
    <location>
        <begin position="14"/>
        <end position="250"/>
    </location>
</feature>
<keyword evidence="3" id="KW-1185">Reference proteome</keyword>
<evidence type="ECO:0000313" key="2">
    <source>
        <dbReference type="EMBL" id="UZJ24715.1"/>
    </source>
</evidence>
<dbReference type="PRINTS" id="PR00111">
    <property type="entry name" value="ABHYDROLASE"/>
</dbReference>